<dbReference type="EMBL" id="ONZQ02000003">
    <property type="protein sequence ID" value="SPO00354.1"/>
    <property type="molecule type" value="Genomic_DNA"/>
</dbReference>
<dbReference type="Gene3D" id="3.20.20.100">
    <property type="entry name" value="NADP-dependent oxidoreductase domain"/>
    <property type="match status" value="1"/>
</dbReference>
<dbReference type="PANTHER" id="PTHR43625:SF40">
    <property type="entry name" value="ALDO-KETO REDUCTASE YAKC [NADP(+)]"/>
    <property type="match status" value="1"/>
</dbReference>
<evidence type="ECO:0000256" key="1">
    <source>
        <dbReference type="ARBA" id="ARBA00023002"/>
    </source>
</evidence>
<dbReference type="Proteomes" id="UP001187682">
    <property type="component" value="Unassembled WGS sequence"/>
</dbReference>
<evidence type="ECO:0000313" key="4">
    <source>
        <dbReference type="Proteomes" id="UP001187682"/>
    </source>
</evidence>
<accession>A0AAE8MVT5</accession>
<sequence length="346" mass="38080">MSSPTKPKLRQLGKGGPNVNTIGFGLMGLGIEGYGPRGTDEERFAVLDRAWEIGCTNWDTSNIYGDSEDVIGKWFKLHPERRADIFLASKFGMKPSAEAFGGFAFDSSPEYCRKCIDESLKKLGVDYIDLYYVHRVDSNVPIEKTIREMKALVDEGKIKYIGLSEISSSSVRRAHSVHPISAVQVEYNPWTLDIEGPSGTNLLDTCNELGIAIFVYSPLGRGIMTGAYRSAADFGHGDFRAMLARYQGDNFNKNLVLVDAFTELAQRKGCTPGQLVLAWILEQSPNMFVIPGTKKIKYLEENFGASSVEIAPDEEKALRKLVSDAGVGGGRDPIFGHYMDTAPLEG</sequence>
<feature type="domain" description="NADP-dependent oxidoreductase" evidence="2">
    <location>
        <begin position="22"/>
        <end position="321"/>
    </location>
</feature>
<comment type="caution">
    <text evidence="3">The sequence shown here is derived from an EMBL/GenBank/DDBJ whole genome shotgun (WGS) entry which is preliminary data.</text>
</comment>
<proteinExistence type="predicted"/>
<dbReference type="PANTHER" id="PTHR43625">
    <property type="entry name" value="AFLATOXIN B1 ALDEHYDE REDUCTASE"/>
    <property type="match status" value="1"/>
</dbReference>
<dbReference type="InterPro" id="IPR036812">
    <property type="entry name" value="NAD(P)_OxRdtase_dom_sf"/>
</dbReference>
<dbReference type="AlphaFoldDB" id="A0AAE8MVT5"/>
<organism evidence="3 4">
    <name type="scientific">Cephalotrichum gorgonifer</name>
    <dbReference type="NCBI Taxonomy" id="2041049"/>
    <lineage>
        <taxon>Eukaryota</taxon>
        <taxon>Fungi</taxon>
        <taxon>Dikarya</taxon>
        <taxon>Ascomycota</taxon>
        <taxon>Pezizomycotina</taxon>
        <taxon>Sordariomycetes</taxon>
        <taxon>Hypocreomycetidae</taxon>
        <taxon>Microascales</taxon>
        <taxon>Microascaceae</taxon>
        <taxon>Cephalotrichum</taxon>
    </lineage>
</organism>
<dbReference type="GO" id="GO:0016491">
    <property type="term" value="F:oxidoreductase activity"/>
    <property type="evidence" value="ECO:0007669"/>
    <property type="project" value="UniProtKB-KW"/>
</dbReference>
<evidence type="ECO:0000259" key="2">
    <source>
        <dbReference type="Pfam" id="PF00248"/>
    </source>
</evidence>
<keyword evidence="4" id="KW-1185">Reference proteome</keyword>
<dbReference type="SUPFAM" id="SSF51430">
    <property type="entry name" value="NAD(P)-linked oxidoreductase"/>
    <property type="match status" value="1"/>
</dbReference>
<dbReference type="InterPro" id="IPR023210">
    <property type="entry name" value="NADP_OxRdtase_dom"/>
</dbReference>
<gene>
    <name evidence="3" type="ORF">DNG_03199</name>
</gene>
<dbReference type="InterPro" id="IPR050791">
    <property type="entry name" value="Aldo-Keto_reductase"/>
</dbReference>
<protein>
    <submittedName>
        <fullName evidence="3">Related to pyridoxine 4-dehydrogenase</fullName>
    </submittedName>
</protein>
<keyword evidence="1" id="KW-0560">Oxidoreductase</keyword>
<dbReference type="Pfam" id="PF00248">
    <property type="entry name" value="Aldo_ket_red"/>
    <property type="match status" value="1"/>
</dbReference>
<name>A0AAE8MVT5_9PEZI</name>
<reference evidence="3" key="1">
    <citation type="submission" date="2018-03" db="EMBL/GenBank/DDBJ databases">
        <authorList>
            <person name="Guldener U."/>
        </authorList>
    </citation>
    <scope>NUCLEOTIDE SEQUENCE</scope>
</reference>
<dbReference type="GO" id="GO:0005737">
    <property type="term" value="C:cytoplasm"/>
    <property type="evidence" value="ECO:0007669"/>
    <property type="project" value="TreeGrafter"/>
</dbReference>
<evidence type="ECO:0000313" key="3">
    <source>
        <dbReference type="EMBL" id="SPO00354.1"/>
    </source>
</evidence>